<reference evidence="1" key="1">
    <citation type="submission" date="2020-07" db="EMBL/GenBank/DDBJ databases">
        <title>Multicomponent nature underlies the extraordinary mechanical properties of spider dragline silk.</title>
        <authorList>
            <person name="Kono N."/>
            <person name="Nakamura H."/>
            <person name="Mori M."/>
            <person name="Yoshida Y."/>
            <person name="Ohtoshi R."/>
            <person name="Malay A.D."/>
            <person name="Moran D.A.P."/>
            <person name="Tomita M."/>
            <person name="Numata K."/>
            <person name="Arakawa K."/>
        </authorList>
    </citation>
    <scope>NUCLEOTIDE SEQUENCE</scope>
</reference>
<sequence length="97" mass="11431">MIRNLWRSALYMKLGLPVPLSAIDQRLQLGDEYLVQGDRLQFRKDLYPCVFVCKIKDWELRNSVGLMMEVGEEESKNSKELSRHGDDCGWFHRRCLV</sequence>
<dbReference type="Proteomes" id="UP000887116">
    <property type="component" value="Unassembled WGS sequence"/>
</dbReference>
<name>A0A8X6LSH1_TRICU</name>
<evidence type="ECO:0000313" key="1">
    <source>
        <dbReference type="EMBL" id="GFR19027.1"/>
    </source>
</evidence>
<dbReference type="EMBL" id="BMAO01017870">
    <property type="protein sequence ID" value="GFR19027.1"/>
    <property type="molecule type" value="Genomic_DNA"/>
</dbReference>
<accession>A0A8X6LSH1</accession>
<dbReference type="AlphaFoldDB" id="A0A8X6LSH1"/>
<gene>
    <name evidence="1" type="ORF">TNCT_613441</name>
</gene>
<keyword evidence="2" id="KW-1185">Reference proteome</keyword>
<dbReference type="OrthoDB" id="6467657at2759"/>
<organism evidence="1 2">
    <name type="scientific">Trichonephila clavata</name>
    <name type="common">Joro spider</name>
    <name type="synonym">Nephila clavata</name>
    <dbReference type="NCBI Taxonomy" id="2740835"/>
    <lineage>
        <taxon>Eukaryota</taxon>
        <taxon>Metazoa</taxon>
        <taxon>Ecdysozoa</taxon>
        <taxon>Arthropoda</taxon>
        <taxon>Chelicerata</taxon>
        <taxon>Arachnida</taxon>
        <taxon>Araneae</taxon>
        <taxon>Araneomorphae</taxon>
        <taxon>Entelegynae</taxon>
        <taxon>Araneoidea</taxon>
        <taxon>Nephilidae</taxon>
        <taxon>Trichonephila</taxon>
    </lineage>
</organism>
<protein>
    <submittedName>
        <fullName evidence="1">Uncharacterized protein</fullName>
    </submittedName>
</protein>
<comment type="caution">
    <text evidence="1">The sequence shown here is derived from an EMBL/GenBank/DDBJ whole genome shotgun (WGS) entry which is preliminary data.</text>
</comment>
<proteinExistence type="predicted"/>
<evidence type="ECO:0000313" key="2">
    <source>
        <dbReference type="Proteomes" id="UP000887116"/>
    </source>
</evidence>